<dbReference type="GO" id="GO:0008168">
    <property type="term" value="F:methyltransferase activity"/>
    <property type="evidence" value="ECO:0007669"/>
    <property type="project" value="UniProtKB-KW"/>
</dbReference>
<feature type="region of interest" description="Disordered" evidence="6">
    <location>
        <begin position="1"/>
        <end position="236"/>
    </location>
</feature>
<dbReference type="GO" id="GO:0009236">
    <property type="term" value="P:cobalamin biosynthetic process"/>
    <property type="evidence" value="ECO:0007669"/>
    <property type="project" value="UniProtKB-KW"/>
</dbReference>
<evidence type="ECO:0000256" key="4">
    <source>
        <dbReference type="ARBA" id="ARBA00022679"/>
    </source>
</evidence>
<protein>
    <recommendedName>
        <fullName evidence="9">Methyltransferase</fullName>
    </recommendedName>
</protein>
<evidence type="ECO:0000256" key="2">
    <source>
        <dbReference type="ARBA" id="ARBA00022573"/>
    </source>
</evidence>
<evidence type="ECO:0000256" key="6">
    <source>
        <dbReference type="SAM" id="MobiDB-lite"/>
    </source>
</evidence>
<feature type="compositionally biased region" description="Basic residues" evidence="6">
    <location>
        <begin position="150"/>
        <end position="199"/>
    </location>
</feature>
<keyword evidence="4" id="KW-0808">Transferase</keyword>
<keyword evidence="5" id="KW-0949">S-adenosyl-L-methionine</keyword>
<evidence type="ECO:0000313" key="7">
    <source>
        <dbReference type="EMBL" id="KDN86819.1"/>
    </source>
</evidence>
<dbReference type="InterPro" id="IPR050714">
    <property type="entry name" value="Cobalamin_biosynth_MTase"/>
</dbReference>
<proteinExistence type="predicted"/>
<comment type="caution">
    <text evidence="7">The sequence shown here is derived from an EMBL/GenBank/DDBJ whole genome shotgun (WGS) entry which is preliminary data.</text>
</comment>
<evidence type="ECO:0000256" key="3">
    <source>
        <dbReference type="ARBA" id="ARBA00022603"/>
    </source>
</evidence>
<keyword evidence="3" id="KW-0489">Methyltransferase</keyword>
<dbReference type="PANTHER" id="PTHR43182">
    <property type="entry name" value="COBALT-PRECORRIN-6B C(15)-METHYLTRANSFERASE (DECARBOXYLATING)"/>
    <property type="match status" value="1"/>
</dbReference>
<name>A0A066Z3K2_9ACTN</name>
<organism evidence="7 8">
    <name type="scientific">Kitasatospora cheerisanensis KCTC 2395</name>
    <dbReference type="NCBI Taxonomy" id="1348663"/>
    <lineage>
        <taxon>Bacteria</taxon>
        <taxon>Bacillati</taxon>
        <taxon>Actinomycetota</taxon>
        <taxon>Actinomycetes</taxon>
        <taxon>Kitasatosporales</taxon>
        <taxon>Streptomycetaceae</taxon>
        <taxon>Kitasatospora</taxon>
    </lineage>
</organism>
<dbReference type="Gene3D" id="3.40.50.150">
    <property type="entry name" value="Vaccinia Virus protein VP39"/>
    <property type="match status" value="1"/>
</dbReference>
<evidence type="ECO:0000256" key="5">
    <source>
        <dbReference type="ARBA" id="ARBA00022691"/>
    </source>
</evidence>
<comment type="pathway">
    <text evidence="1">Cofactor biosynthesis; adenosylcobalamin biosynthesis.</text>
</comment>
<feature type="compositionally biased region" description="Basic residues" evidence="6">
    <location>
        <begin position="12"/>
        <end position="101"/>
    </location>
</feature>
<keyword evidence="2" id="KW-0169">Cobalamin biosynthesis</keyword>
<dbReference type="eggNOG" id="COG2242">
    <property type="taxonomic scope" value="Bacteria"/>
</dbReference>
<dbReference type="InterPro" id="IPR029063">
    <property type="entry name" value="SAM-dependent_MTases_sf"/>
</dbReference>
<accession>A0A066Z3K2</accession>
<keyword evidence="8" id="KW-1185">Reference proteome</keyword>
<dbReference type="AlphaFoldDB" id="A0A066Z3K2"/>
<feature type="compositionally biased region" description="Basic residues" evidence="6">
    <location>
        <begin position="112"/>
        <end position="142"/>
    </location>
</feature>
<evidence type="ECO:0008006" key="9">
    <source>
        <dbReference type="Google" id="ProtNLM"/>
    </source>
</evidence>
<dbReference type="SUPFAM" id="SSF53335">
    <property type="entry name" value="S-adenosyl-L-methionine-dependent methyltransferases"/>
    <property type="match status" value="1"/>
</dbReference>
<dbReference type="EMBL" id="JNBY01000053">
    <property type="protein sequence ID" value="KDN86819.1"/>
    <property type="molecule type" value="Genomic_DNA"/>
</dbReference>
<sequence length="403" mass="44977">MGRHTTDPGGRGRTRRSHPRRRSGLPARRPPRPRTRRTHRPRRPAGRRPPPRRPPRHRRRRRRGRPRILRRRAHPASPRVRPRTRSAARRLLGGRRLRPGRHALGGRPGGLRARRTAAPRRQRLPRPPQGRRPHHRRRRPQRTRPDAPRRAPHLRGLRGPRHPRGGRHRPHLRTRPRPRLARPRRRPGHRQRPGHRGRRRLDGRQTRRPPRGAARLGPPEPGVRRRGRRHPAPRALPPHVRALALARLAPAPGDLLWTVGAGDGALAVEAARFGAAVVAVEAEPADCARITANARRAGVEIETATGSGPEVLGALPEPDAVAVEHGGPAMVRAVVARKPERVVAVARSLAEAGETRQILDAAGYRTDGLLLQSAPLRAEQTSGAGPSFGRGDYTLLIWAEPHD</sequence>
<gene>
    <name evidence="7" type="ORF">KCH_14490</name>
</gene>
<dbReference type="Proteomes" id="UP000027178">
    <property type="component" value="Unassembled WGS sequence"/>
</dbReference>
<evidence type="ECO:0000256" key="1">
    <source>
        <dbReference type="ARBA" id="ARBA00004953"/>
    </source>
</evidence>
<dbReference type="HOGENOM" id="CLU_682924_0_0_11"/>
<evidence type="ECO:0000313" key="8">
    <source>
        <dbReference type="Proteomes" id="UP000027178"/>
    </source>
</evidence>
<reference evidence="7 8" key="1">
    <citation type="submission" date="2014-05" db="EMBL/GenBank/DDBJ databases">
        <title>Draft Genome Sequence of Kitasatospora cheerisanensis KCTC 2395.</title>
        <authorList>
            <person name="Nam D.H."/>
        </authorList>
    </citation>
    <scope>NUCLEOTIDE SEQUENCE [LARGE SCALE GENOMIC DNA]</scope>
    <source>
        <strain evidence="7 8">KCTC 2395</strain>
    </source>
</reference>
<dbReference type="GO" id="GO:0032259">
    <property type="term" value="P:methylation"/>
    <property type="evidence" value="ECO:0007669"/>
    <property type="project" value="UniProtKB-KW"/>
</dbReference>
<dbReference type="PANTHER" id="PTHR43182:SF1">
    <property type="entry name" value="COBALT-PRECORRIN-7 C(5)-METHYLTRANSFERASE"/>
    <property type="match status" value="1"/>
</dbReference>